<feature type="chain" id="PRO_5046869813" evidence="2">
    <location>
        <begin position="31"/>
        <end position="363"/>
    </location>
</feature>
<dbReference type="PANTHER" id="PTHR30006:SF24">
    <property type="entry name" value="SLL0237 PROTEIN"/>
    <property type="match status" value="1"/>
</dbReference>
<dbReference type="SUPFAM" id="SSF53850">
    <property type="entry name" value="Periplasmic binding protein-like II"/>
    <property type="match status" value="1"/>
</dbReference>
<dbReference type="Proteomes" id="UP001589702">
    <property type="component" value="Unassembled WGS sequence"/>
</dbReference>
<comment type="caution">
    <text evidence="3">The sequence shown here is derived from an EMBL/GenBank/DDBJ whole genome shotgun (WGS) entry which is preliminary data.</text>
</comment>
<reference evidence="3 4" key="1">
    <citation type="submission" date="2024-09" db="EMBL/GenBank/DDBJ databases">
        <authorList>
            <person name="Sun Q."/>
            <person name="Mori K."/>
        </authorList>
    </citation>
    <scope>NUCLEOTIDE SEQUENCE [LARGE SCALE GENOMIC DNA]</scope>
    <source>
        <strain evidence="3 4">JCM 1334</strain>
    </source>
</reference>
<dbReference type="RefSeq" id="WP_344789159.1">
    <property type="nucleotide sequence ID" value="NZ_BAAAWN010000001.1"/>
</dbReference>
<keyword evidence="4" id="KW-1185">Reference proteome</keyword>
<organism evidence="3 4">
    <name type="scientific">Arthrobacter ramosus</name>
    <dbReference type="NCBI Taxonomy" id="1672"/>
    <lineage>
        <taxon>Bacteria</taxon>
        <taxon>Bacillati</taxon>
        <taxon>Actinomycetota</taxon>
        <taxon>Actinomycetes</taxon>
        <taxon>Micrococcales</taxon>
        <taxon>Micrococcaceae</taxon>
        <taxon>Arthrobacter</taxon>
    </lineage>
</organism>
<gene>
    <name evidence="3" type="ORF">ACFFP1_16230</name>
</gene>
<keyword evidence="1 2" id="KW-0732">Signal</keyword>
<feature type="signal peptide" evidence="2">
    <location>
        <begin position="1"/>
        <end position="30"/>
    </location>
</feature>
<evidence type="ECO:0000256" key="1">
    <source>
        <dbReference type="ARBA" id="ARBA00022729"/>
    </source>
</evidence>
<dbReference type="Pfam" id="PF13416">
    <property type="entry name" value="SBP_bac_8"/>
    <property type="match status" value="1"/>
</dbReference>
<dbReference type="InterPro" id="IPR006059">
    <property type="entry name" value="SBP"/>
</dbReference>
<dbReference type="EMBL" id="JBHMBC010000025">
    <property type="protein sequence ID" value="MFB9821043.1"/>
    <property type="molecule type" value="Genomic_DNA"/>
</dbReference>
<name>A0ABV5Y213_ARTRM</name>
<dbReference type="Gene3D" id="3.40.190.10">
    <property type="entry name" value="Periplasmic binding protein-like II"/>
    <property type="match status" value="2"/>
</dbReference>
<protein>
    <submittedName>
        <fullName evidence="3">ABC transporter substrate-binding protein</fullName>
    </submittedName>
</protein>
<evidence type="ECO:0000313" key="4">
    <source>
        <dbReference type="Proteomes" id="UP001589702"/>
    </source>
</evidence>
<dbReference type="PANTHER" id="PTHR30006">
    <property type="entry name" value="THIAMINE-BINDING PERIPLASMIC PROTEIN-RELATED"/>
    <property type="match status" value="1"/>
</dbReference>
<evidence type="ECO:0000313" key="3">
    <source>
        <dbReference type="EMBL" id="MFB9821043.1"/>
    </source>
</evidence>
<proteinExistence type="predicted"/>
<evidence type="ECO:0000256" key="2">
    <source>
        <dbReference type="SAM" id="SignalP"/>
    </source>
</evidence>
<sequence>MKLKNKSAMIAVTAMAAGAALTLSACGGQAAGTAVGQASSTATGAAGSDQAPFVLYSAMGYDAPVVKAFTAATGIQVKLVDDSTGPLLTKIAAEKNNPQWTAFWADGDTAFASLDQQGQLLPYTPAAPYTPAGQSVVPGDHSYIPTGVTTVPAVIYNAAKTSAVPTSLADLSGSEYTGKVGMNDPSQSGPTYPLIAGVMNQLGGVDQGKKMFSDLKSNGMKVYPTNGDTLHALETGQIQYGMIQSSAALAEVLKVKPTADFQPKVASLSASTLLPGVFGIDKNAPATAQEQAKKFADFVLSPAGQEAMKNGNPDGDSLFWPIISGITPAAGVPSFPAGYQHIDPFAWGPRQADIVSWFDSNIK</sequence>
<accession>A0ABV5Y213</accession>
<dbReference type="PROSITE" id="PS51257">
    <property type="entry name" value="PROKAR_LIPOPROTEIN"/>
    <property type="match status" value="1"/>
</dbReference>